<dbReference type="SUPFAM" id="SSF55821">
    <property type="entry name" value="YrdC/RibB"/>
    <property type="match status" value="1"/>
</dbReference>
<dbReference type="GO" id="GO:0061710">
    <property type="term" value="F:L-threonylcarbamoyladenylate synthase"/>
    <property type="evidence" value="ECO:0007669"/>
    <property type="project" value="UniProtKB-EC"/>
</dbReference>
<dbReference type="HOGENOM" id="CLU_031397_3_1_7"/>
<gene>
    <name evidence="13" type="ordered locus">Desti_3060</name>
</gene>
<evidence type="ECO:0000256" key="1">
    <source>
        <dbReference type="ARBA" id="ARBA00004496"/>
    </source>
</evidence>
<dbReference type="AlphaFoldDB" id="I4C833"/>
<dbReference type="InterPro" id="IPR017945">
    <property type="entry name" value="DHBP_synth_RibB-like_a/b_dom"/>
</dbReference>
<keyword evidence="14" id="KW-1185">Reference proteome</keyword>
<evidence type="ECO:0000256" key="7">
    <source>
        <dbReference type="ARBA" id="ARBA00022695"/>
    </source>
</evidence>
<evidence type="ECO:0000256" key="2">
    <source>
        <dbReference type="ARBA" id="ARBA00007663"/>
    </source>
</evidence>
<sequence length="218" mass="23014">MPQRPSATPNREKMNLDAQDIFAKARDVIRSGGVVIVPTETFYGLAVAPFNDEAVRRVFSIKSRPIGSPLPLIASDRKTVEKSLISSDSRISILMDRFWPGSLTLVLQLAAQFAEPIFGASGKVGVRVPPDSAARKLAELAGGFITATSANFAGDPPPGDVRKIPAALISLVDLVIDLGPTPGGKPSTVIEIDRGVLKVIREGAVPIAAIRSVLEASP</sequence>
<evidence type="ECO:0000256" key="9">
    <source>
        <dbReference type="ARBA" id="ARBA00022840"/>
    </source>
</evidence>
<keyword evidence="9" id="KW-0067">ATP-binding</keyword>
<evidence type="ECO:0000256" key="5">
    <source>
        <dbReference type="ARBA" id="ARBA00022679"/>
    </source>
</evidence>
<dbReference type="GO" id="GO:0000049">
    <property type="term" value="F:tRNA binding"/>
    <property type="evidence" value="ECO:0007669"/>
    <property type="project" value="TreeGrafter"/>
</dbReference>
<evidence type="ECO:0000256" key="3">
    <source>
        <dbReference type="ARBA" id="ARBA00012584"/>
    </source>
</evidence>
<evidence type="ECO:0000256" key="10">
    <source>
        <dbReference type="ARBA" id="ARBA00029774"/>
    </source>
</evidence>
<dbReference type="GO" id="GO:0003725">
    <property type="term" value="F:double-stranded RNA binding"/>
    <property type="evidence" value="ECO:0007669"/>
    <property type="project" value="InterPro"/>
</dbReference>
<reference evidence="14" key="1">
    <citation type="submission" date="2012-06" db="EMBL/GenBank/DDBJ databases">
        <title>Complete sequence of chromosome of Desulfomonile tiedjei DSM 6799.</title>
        <authorList>
            <person name="Lucas S."/>
            <person name="Copeland A."/>
            <person name="Lapidus A."/>
            <person name="Glavina del Rio T."/>
            <person name="Dalin E."/>
            <person name="Tice H."/>
            <person name="Bruce D."/>
            <person name="Goodwin L."/>
            <person name="Pitluck S."/>
            <person name="Peters L."/>
            <person name="Ovchinnikova G."/>
            <person name="Zeytun A."/>
            <person name="Lu M."/>
            <person name="Kyrpides N."/>
            <person name="Mavromatis K."/>
            <person name="Ivanova N."/>
            <person name="Brettin T."/>
            <person name="Detter J.C."/>
            <person name="Han C."/>
            <person name="Larimer F."/>
            <person name="Land M."/>
            <person name="Hauser L."/>
            <person name="Markowitz V."/>
            <person name="Cheng J.-F."/>
            <person name="Hugenholtz P."/>
            <person name="Woyke T."/>
            <person name="Wu D."/>
            <person name="Spring S."/>
            <person name="Schroeder M."/>
            <person name="Brambilla E."/>
            <person name="Klenk H.-P."/>
            <person name="Eisen J.A."/>
        </authorList>
    </citation>
    <scope>NUCLEOTIDE SEQUENCE [LARGE SCALE GENOMIC DNA]</scope>
    <source>
        <strain evidence="14">ATCC 49306 / DSM 6799 / DCB-1</strain>
    </source>
</reference>
<dbReference type="STRING" id="706587.Desti_3060"/>
<comment type="catalytic activity">
    <reaction evidence="11">
        <text>L-threonine + hydrogencarbonate + ATP = L-threonylcarbamoyladenylate + diphosphate + H2O</text>
        <dbReference type="Rhea" id="RHEA:36407"/>
        <dbReference type="ChEBI" id="CHEBI:15377"/>
        <dbReference type="ChEBI" id="CHEBI:17544"/>
        <dbReference type="ChEBI" id="CHEBI:30616"/>
        <dbReference type="ChEBI" id="CHEBI:33019"/>
        <dbReference type="ChEBI" id="CHEBI:57926"/>
        <dbReference type="ChEBI" id="CHEBI:73682"/>
        <dbReference type="EC" id="2.7.7.87"/>
    </reaction>
</comment>
<dbReference type="RefSeq" id="WP_014810861.1">
    <property type="nucleotide sequence ID" value="NC_018025.1"/>
</dbReference>
<dbReference type="EMBL" id="CP003360">
    <property type="protein sequence ID" value="AFM25724.1"/>
    <property type="molecule type" value="Genomic_DNA"/>
</dbReference>
<dbReference type="PROSITE" id="PS51163">
    <property type="entry name" value="YRDC"/>
    <property type="match status" value="1"/>
</dbReference>
<dbReference type="PANTHER" id="PTHR17490:SF16">
    <property type="entry name" value="THREONYLCARBAMOYL-AMP SYNTHASE"/>
    <property type="match status" value="1"/>
</dbReference>
<proteinExistence type="inferred from homology"/>
<accession>I4C833</accession>
<dbReference type="KEGG" id="dti:Desti_3060"/>
<dbReference type="GO" id="GO:0005524">
    <property type="term" value="F:ATP binding"/>
    <property type="evidence" value="ECO:0007669"/>
    <property type="project" value="UniProtKB-KW"/>
</dbReference>
<evidence type="ECO:0000256" key="11">
    <source>
        <dbReference type="ARBA" id="ARBA00048366"/>
    </source>
</evidence>
<keyword evidence="8" id="KW-0547">Nucleotide-binding</keyword>
<dbReference type="Proteomes" id="UP000006055">
    <property type="component" value="Chromosome"/>
</dbReference>
<dbReference type="InterPro" id="IPR006070">
    <property type="entry name" value="Sua5-like_dom"/>
</dbReference>
<dbReference type="GO" id="GO:0008033">
    <property type="term" value="P:tRNA processing"/>
    <property type="evidence" value="ECO:0007669"/>
    <property type="project" value="UniProtKB-KW"/>
</dbReference>
<keyword evidence="4" id="KW-0963">Cytoplasm</keyword>
<evidence type="ECO:0000256" key="4">
    <source>
        <dbReference type="ARBA" id="ARBA00022490"/>
    </source>
</evidence>
<protein>
    <recommendedName>
        <fullName evidence="10">L-threonylcarbamoyladenylate synthase</fullName>
        <ecNumber evidence="3">2.7.7.87</ecNumber>
    </recommendedName>
    <alternativeName>
        <fullName evidence="10">L-threonylcarbamoyladenylate synthase</fullName>
    </alternativeName>
</protein>
<evidence type="ECO:0000256" key="8">
    <source>
        <dbReference type="ARBA" id="ARBA00022741"/>
    </source>
</evidence>
<evidence type="ECO:0000313" key="14">
    <source>
        <dbReference type="Proteomes" id="UP000006055"/>
    </source>
</evidence>
<dbReference type="GO" id="GO:0005737">
    <property type="term" value="C:cytoplasm"/>
    <property type="evidence" value="ECO:0007669"/>
    <property type="project" value="UniProtKB-SubCell"/>
</dbReference>
<name>I4C833_DESTA</name>
<comment type="similarity">
    <text evidence="2">Belongs to the SUA5 family.</text>
</comment>
<dbReference type="NCBIfam" id="TIGR00057">
    <property type="entry name" value="L-threonylcarbamoyladenylate synthase"/>
    <property type="match status" value="1"/>
</dbReference>
<comment type="subcellular location">
    <subcellularLocation>
        <location evidence="1">Cytoplasm</location>
    </subcellularLocation>
</comment>
<organism evidence="13 14">
    <name type="scientific">Desulfomonile tiedjei (strain ATCC 49306 / DSM 6799 / DCB-1)</name>
    <dbReference type="NCBI Taxonomy" id="706587"/>
    <lineage>
        <taxon>Bacteria</taxon>
        <taxon>Pseudomonadati</taxon>
        <taxon>Thermodesulfobacteriota</taxon>
        <taxon>Desulfomonilia</taxon>
        <taxon>Desulfomonilales</taxon>
        <taxon>Desulfomonilaceae</taxon>
        <taxon>Desulfomonile</taxon>
    </lineage>
</organism>
<dbReference type="EC" id="2.7.7.87" evidence="3"/>
<evidence type="ECO:0000313" key="13">
    <source>
        <dbReference type="EMBL" id="AFM25724.1"/>
    </source>
</evidence>
<evidence type="ECO:0000259" key="12">
    <source>
        <dbReference type="PROSITE" id="PS51163"/>
    </source>
</evidence>
<dbReference type="GO" id="GO:0006450">
    <property type="term" value="P:regulation of translational fidelity"/>
    <property type="evidence" value="ECO:0007669"/>
    <property type="project" value="TreeGrafter"/>
</dbReference>
<dbReference type="OrthoDB" id="9814580at2"/>
<dbReference type="InterPro" id="IPR050156">
    <property type="entry name" value="TC-AMP_synthase_SUA5"/>
</dbReference>
<keyword evidence="7" id="KW-0548">Nucleotidyltransferase</keyword>
<keyword evidence="6" id="KW-0819">tRNA processing</keyword>
<evidence type="ECO:0000256" key="6">
    <source>
        <dbReference type="ARBA" id="ARBA00022694"/>
    </source>
</evidence>
<feature type="domain" description="YrdC-like" evidence="12">
    <location>
        <begin position="19"/>
        <end position="205"/>
    </location>
</feature>
<dbReference type="PANTHER" id="PTHR17490">
    <property type="entry name" value="SUA5"/>
    <property type="match status" value="1"/>
</dbReference>
<dbReference type="Gene3D" id="3.90.870.10">
    <property type="entry name" value="DHBP synthase"/>
    <property type="match status" value="1"/>
</dbReference>
<keyword evidence="5" id="KW-0808">Transferase</keyword>
<dbReference type="Pfam" id="PF01300">
    <property type="entry name" value="Sua5_yciO_yrdC"/>
    <property type="match status" value="1"/>
</dbReference>
<dbReference type="eggNOG" id="COG0009">
    <property type="taxonomic scope" value="Bacteria"/>
</dbReference>